<dbReference type="EMBL" id="JACGCI010000013">
    <property type="protein sequence ID" value="KAF6760071.1"/>
    <property type="molecule type" value="Genomic_DNA"/>
</dbReference>
<reference evidence="3 4" key="1">
    <citation type="submission" date="2020-07" db="EMBL/GenBank/DDBJ databases">
        <title>Comparative genomics of pyrophilous fungi reveals a link between fire events and developmental genes.</title>
        <authorList>
            <consortium name="DOE Joint Genome Institute"/>
            <person name="Steindorff A.S."/>
            <person name="Carver A."/>
            <person name="Calhoun S."/>
            <person name="Stillman K."/>
            <person name="Liu H."/>
            <person name="Lipzen A."/>
            <person name="Pangilinan J."/>
            <person name="Labutti K."/>
            <person name="Bruns T.D."/>
            <person name="Grigoriev I.V."/>
        </authorList>
    </citation>
    <scope>NUCLEOTIDE SEQUENCE [LARGE SCALE GENOMIC DNA]</scope>
    <source>
        <strain evidence="3 4">CBS 144469</strain>
    </source>
</reference>
<dbReference type="OrthoDB" id="3365874at2759"/>
<evidence type="ECO:0000313" key="3">
    <source>
        <dbReference type="EMBL" id="KAF6760071.1"/>
    </source>
</evidence>
<dbReference type="AlphaFoldDB" id="A0A8H6MCH2"/>
<feature type="coiled-coil region" evidence="1">
    <location>
        <begin position="31"/>
        <end position="58"/>
    </location>
</feature>
<keyword evidence="4" id="KW-1185">Reference proteome</keyword>
<dbReference type="InterPro" id="IPR046347">
    <property type="entry name" value="bZIP_sf"/>
</dbReference>
<feature type="compositionally biased region" description="Low complexity" evidence="2">
    <location>
        <begin position="125"/>
        <end position="139"/>
    </location>
</feature>
<evidence type="ECO:0000256" key="2">
    <source>
        <dbReference type="SAM" id="MobiDB-lite"/>
    </source>
</evidence>
<proteinExistence type="predicted"/>
<sequence>MTRGRKKDMTIPPTRALVQQRDYRARKAHYVSELEERCRKAEDENAQLRKDLELARASLSVPYLFNPLAAELSSELQHNISLVSSSLARFQDFAKQHPLPAGPSRGVQLPPIQDCLRPPSLSQTPLPSVPLRSSPSHHTSPPPYPSQPPYATQPFNHHPDSLPRGRKRLCREESPSSSRSDSGPASTSSRYEPTRSSSPESECCGGIFDCSELCEEEHDHAARSPPSSRYRYSDRAPPRYAFPKPPQHESIS</sequence>
<keyword evidence="1" id="KW-0175">Coiled coil</keyword>
<dbReference type="SUPFAM" id="SSF57959">
    <property type="entry name" value="Leucine zipper domain"/>
    <property type="match status" value="1"/>
</dbReference>
<feature type="region of interest" description="Disordered" evidence="2">
    <location>
        <begin position="97"/>
        <end position="203"/>
    </location>
</feature>
<feature type="compositionally biased region" description="Polar residues" evidence="2">
    <location>
        <begin position="190"/>
        <end position="200"/>
    </location>
</feature>
<comment type="caution">
    <text evidence="3">The sequence shown here is derived from an EMBL/GenBank/DDBJ whole genome shotgun (WGS) entry which is preliminary data.</text>
</comment>
<dbReference type="Proteomes" id="UP000521943">
    <property type="component" value="Unassembled WGS sequence"/>
</dbReference>
<accession>A0A8H6MCH2</accession>
<feature type="compositionally biased region" description="Low complexity" evidence="2">
    <location>
        <begin position="175"/>
        <end position="189"/>
    </location>
</feature>
<dbReference type="GO" id="GO:0003700">
    <property type="term" value="F:DNA-binding transcription factor activity"/>
    <property type="evidence" value="ECO:0007669"/>
    <property type="project" value="InterPro"/>
</dbReference>
<evidence type="ECO:0000256" key="1">
    <source>
        <dbReference type="SAM" id="Coils"/>
    </source>
</evidence>
<gene>
    <name evidence="3" type="ORF">DFP72DRAFT_1063139</name>
</gene>
<protein>
    <recommendedName>
        <fullName evidence="5">BZIP domain-containing protein</fullName>
    </recommendedName>
</protein>
<organism evidence="3 4">
    <name type="scientific">Ephemerocybe angulata</name>
    <dbReference type="NCBI Taxonomy" id="980116"/>
    <lineage>
        <taxon>Eukaryota</taxon>
        <taxon>Fungi</taxon>
        <taxon>Dikarya</taxon>
        <taxon>Basidiomycota</taxon>
        <taxon>Agaricomycotina</taxon>
        <taxon>Agaricomycetes</taxon>
        <taxon>Agaricomycetidae</taxon>
        <taxon>Agaricales</taxon>
        <taxon>Agaricineae</taxon>
        <taxon>Psathyrellaceae</taxon>
        <taxon>Ephemerocybe</taxon>
    </lineage>
</organism>
<evidence type="ECO:0000313" key="4">
    <source>
        <dbReference type="Proteomes" id="UP000521943"/>
    </source>
</evidence>
<feature type="region of interest" description="Disordered" evidence="2">
    <location>
        <begin position="216"/>
        <end position="252"/>
    </location>
</feature>
<evidence type="ECO:0008006" key="5">
    <source>
        <dbReference type="Google" id="ProtNLM"/>
    </source>
</evidence>
<name>A0A8H6MCH2_9AGAR</name>